<dbReference type="Pfam" id="PF02518">
    <property type="entry name" value="HATPase_c"/>
    <property type="match status" value="1"/>
</dbReference>
<dbReference type="Pfam" id="PF00072">
    <property type="entry name" value="Response_reg"/>
    <property type="match status" value="1"/>
</dbReference>
<dbReference type="InterPro" id="IPR003594">
    <property type="entry name" value="HATPase_dom"/>
</dbReference>
<dbReference type="PANTHER" id="PTHR43547:SF2">
    <property type="entry name" value="HYBRID SIGNAL TRANSDUCTION HISTIDINE KINASE C"/>
    <property type="match status" value="1"/>
</dbReference>
<feature type="transmembrane region" description="Helical" evidence="5">
    <location>
        <begin position="273"/>
        <end position="296"/>
    </location>
</feature>
<dbReference type="PRINTS" id="PR00344">
    <property type="entry name" value="BCTRLSENSOR"/>
</dbReference>
<feature type="transmembrane region" description="Helical" evidence="5">
    <location>
        <begin position="6"/>
        <end position="30"/>
    </location>
</feature>
<dbReference type="InterPro" id="IPR001789">
    <property type="entry name" value="Sig_transdc_resp-reg_receiver"/>
</dbReference>
<dbReference type="InterPro" id="IPR004358">
    <property type="entry name" value="Sig_transdc_His_kin-like_C"/>
</dbReference>
<dbReference type="PROSITE" id="PS50109">
    <property type="entry name" value="HIS_KIN"/>
    <property type="match status" value="1"/>
</dbReference>
<evidence type="ECO:0000313" key="9">
    <source>
        <dbReference type="EMBL" id="NEX59592.1"/>
    </source>
</evidence>
<keyword evidence="5" id="KW-0812">Transmembrane</keyword>
<feature type="domain" description="Response regulatory" evidence="7">
    <location>
        <begin position="612"/>
        <end position="733"/>
    </location>
</feature>
<dbReference type="Gene3D" id="3.40.50.2300">
    <property type="match status" value="1"/>
</dbReference>
<dbReference type="InterPro" id="IPR036890">
    <property type="entry name" value="HATPase_C_sf"/>
</dbReference>
<dbReference type="AlphaFoldDB" id="A0A6B3SMI4"/>
<evidence type="ECO:0000259" key="6">
    <source>
        <dbReference type="PROSITE" id="PS50109"/>
    </source>
</evidence>
<keyword evidence="5" id="KW-0472">Membrane</keyword>
<dbReference type="SMART" id="SM00387">
    <property type="entry name" value="HATPase_c"/>
    <property type="match status" value="1"/>
</dbReference>
<feature type="domain" description="WH2" evidence="8">
    <location>
        <begin position="216"/>
        <end position="235"/>
    </location>
</feature>
<dbReference type="PANTHER" id="PTHR43547">
    <property type="entry name" value="TWO-COMPONENT HISTIDINE KINASE"/>
    <property type="match status" value="1"/>
</dbReference>
<keyword evidence="5" id="KW-1133">Transmembrane helix</keyword>
<feature type="domain" description="Histidine kinase" evidence="6">
    <location>
        <begin position="376"/>
        <end position="592"/>
    </location>
</feature>
<dbReference type="InterPro" id="IPR036097">
    <property type="entry name" value="HisK_dim/P_sf"/>
</dbReference>
<dbReference type="GO" id="GO:0003779">
    <property type="term" value="F:actin binding"/>
    <property type="evidence" value="ECO:0007669"/>
    <property type="project" value="InterPro"/>
</dbReference>
<name>A0A6B3SMI4_9BURK</name>
<dbReference type="CDD" id="cd18774">
    <property type="entry name" value="PDC2_HK_sensor"/>
    <property type="match status" value="1"/>
</dbReference>
<dbReference type="Gene3D" id="1.10.287.130">
    <property type="match status" value="1"/>
</dbReference>
<comment type="catalytic activity">
    <reaction evidence="1">
        <text>ATP + protein L-histidine = ADP + protein N-phospho-L-histidine.</text>
        <dbReference type="EC" id="2.7.13.3"/>
    </reaction>
</comment>
<gene>
    <name evidence="9" type="ORF">G3574_00735</name>
</gene>
<evidence type="ECO:0000256" key="5">
    <source>
        <dbReference type="SAM" id="Phobius"/>
    </source>
</evidence>
<reference evidence="9 10" key="1">
    <citation type="submission" date="2020-02" db="EMBL/GenBank/DDBJ databases">
        <authorList>
            <person name="Kim M.K."/>
        </authorList>
    </citation>
    <scope>NUCLEOTIDE SEQUENCE [LARGE SCALE GENOMIC DNA]</scope>
    <source>
        <strain evidence="9 10">17J57-3</strain>
    </source>
</reference>
<dbReference type="Proteomes" id="UP000482155">
    <property type="component" value="Unassembled WGS sequence"/>
</dbReference>
<protein>
    <recommendedName>
        <fullName evidence="2">histidine kinase</fullName>
        <ecNumber evidence="2">2.7.13.3</ecNumber>
    </recommendedName>
</protein>
<dbReference type="CDD" id="cd00075">
    <property type="entry name" value="HATPase"/>
    <property type="match status" value="1"/>
</dbReference>
<dbReference type="InterPro" id="IPR011006">
    <property type="entry name" value="CheY-like_superfamily"/>
</dbReference>
<dbReference type="SUPFAM" id="SSF55874">
    <property type="entry name" value="ATPase domain of HSP90 chaperone/DNA topoisomerase II/histidine kinase"/>
    <property type="match status" value="1"/>
</dbReference>
<dbReference type="InterPro" id="IPR003661">
    <property type="entry name" value="HisK_dim/P_dom"/>
</dbReference>
<evidence type="ECO:0000259" key="8">
    <source>
        <dbReference type="PROSITE" id="PS51082"/>
    </source>
</evidence>
<evidence type="ECO:0000259" key="7">
    <source>
        <dbReference type="PROSITE" id="PS50110"/>
    </source>
</evidence>
<dbReference type="PROSITE" id="PS51082">
    <property type="entry name" value="WH2"/>
    <property type="match status" value="1"/>
</dbReference>
<organism evidence="9 10">
    <name type="scientific">Noviherbaspirillum galbum</name>
    <dbReference type="NCBI Taxonomy" id="2709383"/>
    <lineage>
        <taxon>Bacteria</taxon>
        <taxon>Pseudomonadati</taxon>
        <taxon>Pseudomonadota</taxon>
        <taxon>Betaproteobacteria</taxon>
        <taxon>Burkholderiales</taxon>
        <taxon>Oxalobacteraceae</taxon>
        <taxon>Noviherbaspirillum</taxon>
    </lineage>
</organism>
<dbReference type="EMBL" id="JAAIVB010000004">
    <property type="protein sequence ID" value="NEX59592.1"/>
    <property type="molecule type" value="Genomic_DNA"/>
</dbReference>
<dbReference type="InterPro" id="IPR005467">
    <property type="entry name" value="His_kinase_dom"/>
</dbReference>
<dbReference type="RefSeq" id="WP_163959898.1">
    <property type="nucleotide sequence ID" value="NZ_JAAIVB010000004.1"/>
</dbReference>
<evidence type="ECO:0000256" key="3">
    <source>
        <dbReference type="ARBA" id="ARBA00022553"/>
    </source>
</evidence>
<keyword evidence="10" id="KW-1185">Reference proteome</keyword>
<comment type="caution">
    <text evidence="9">The sequence shown here is derived from an EMBL/GenBank/DDBJ whole genome shotgun (WGS) entry which is preliminary data.</text>
</comment>
<dbReference type="GO" id="GO:0000155">
    <property type="term" value="F:phosphorelay sensor kinase activity"/>
    <property type="evidence" value="ECO:0007669"/>
    <property type="project" value="InterPro"/>
</dbReference>
<dbReference type="SUPFAM" id="SSF47384">
    <property type="entry name" value="Homodimeric domain of signal transducing histidine kinase"/>
    <property type="match status" value="1"/>
</dbReference>
<evidence type="ECO:0000256" key="4">
    <source>
        <dbReference type="PROSITE-ProRule" id="PRU00169"/>
    </source>
</evidence>
<sequence length="749" mass="80252">MKIRTYLALMAGTVLVPILVFSAFALDMLVDDERQAAVRSMHELARATSLAVDGEMTRLDGVVRALATSRLLAAENFREFYGQAVAANVGRGTQMTLFNQGGQREFTTVIPYGKPLPPLPASNVERARLVLEQSGTQVSGLIQGRVTGQYLCAVELPVTLASGKRYLISVWNYASFFKKLLPVENVPGDWLIGVFDKDGMTVARNRGNDDYIGKPPRAELLAAIRAGKTGEIRHVSRDGVPIYTALVRSPLSGWTVAVGVPIADIEAAARRSVMLAAAGLFAAIACAVAAAVYFSLRLTRSIGSAERAAVSLREGKVPPDARTEVHEIDTLLAAMHQTGVVLDSVQRERQSLLDDAQERRAMAEEQNRAKDEFLAMLGHELRNPLAAISSGIAVLDLDGTPADSARRARDIIKRQCGHLTHIVDELLDASRLISGKVVLYRTAVDLGEAARHCLGALQMRAGGKLQHHVTTTISSVMVEADPTRLEQMITNLLENAFKYTPSGGTVHLRVERSAEWAFLHVQDSGIGIGVDLLGTVFDKFVQAPRHHRGQSGLGLGLAIVRALARQHGGDVTAASGGQDQGSTFTIRLPLALVVPAEQGESMPAAERAASGNILLIDDNDDVREMLAHALRHDGMEVSAAATGLDGLALAEQCRPFAALVDIDLPDINGHEVAARIRAREAAQPHGAQPMLLVAVTGYGQQSDRRKALAVGFDEHLTKPVDMGALRGVLARHAATTRTTAVNDHAGPPA</sequence>
<dbReference type="Gene3D" id="3.30.565.10">
    <property type="entry name" value="Histidine kinase-like ATPase, C-terminal domain"/>
    <property type="match status" value="1"/>
</dbReference>
<dbReference type="Pfam" id="PF00512">
    <property type="entry name" value="HisKA"/>
    <property type="match status" value="1"/>
</dbReference>
<dbReference type="PROSITE" id="PS50110">
    <property type="entry name" value="RESPONSE_REGULATORY"/>
    <property type="match status" value="1"/>
</dbReference>
<keyword evidence="3 4" id="KW-0597">Phosphoprotein</keyword>
<evidence type="ECO:0000256" key="2">
    <source>
        <dbReference type="ARBA" id="ARBA00012438"/>
    </source>
</evidence>
<dbReference type="SMART" id="SM00448">
    <property type="entry name" value="REC"/>
    <property type="match status" value="1"/>
</dbReference>
<dbReference type="SUPFAM" id="SSF52172">
    <property type="entry name" value="CheY-like"/>
    <property type="match status" value="1"/>
</dbReference>
<dbReference type="InterPro" id="IPR003124">
    <property type="entry name" value="WH2_dom"/>
</dbReference>
<dbReference type="CDD" id="cd00082">
    <property type="entry name" value="HisKA"/>
    <property type="match status" value="1"/>
</dbReference>
<evidence type="ECO:0000313" key="10">
    <source>
        <dbReference type="Proteomes" id="UP000482155"/>
    </source>
</evidence>
<dbReference type="SMART" id="SM00388">
    <property type="entry name" value="HisKA"/>
    <property type="match status" value="1"/>
</dbReference>
<proteinExistence type="predicted"/>
<dbReference type="EC" id="2.7.13.3" evidence="2"/>
<accession>A0A6B3SMI4</accession>
<evidence type="ECO:0000256" key="1">
    <source>
        <dbReference type="ARBA" id="ARBA00000085"/>
    </source>
</evidence>
<feature type="modified residue" description="4-aspartylphosphate" evidence="4">
    <location>
        <position position="661"/>
    </location>
</feature>